<reference evidence="2" key="1">
    <citation type="journal article" date="2020" name="Nature">
        <title>Giant virus diversity and host interactions through global metagenomics.</title>
        <authorList>
            <person name="Schulz F."/>
            <person name="Roux S."/>
            <person name="Paez-Espino D."/>
            <person name="Jungbluth S."/>
            <person name="Walsh D.A."/>
            <person name="Denef V.J."/>
            <person name="McMahon K.D."/>
            <person name="Konstantinidis K.T."/>
            <person name="Eloe-Fadrosh E.A."/>
            <person name="Kyrpides N.C."/>
            <person name="Woyke T."/>
        </authorList>
    </citation>
    <scope>NUCLEOTIDE SEQUENCE</scope>
    <source>
        <strain evidence="2">GVMAG-M-3300023174-75</strain>
    </source>
</reference>
<protein>
    <submittedName>
        <fullName evidence="2">Uncharacterized protein</fullName>
    </submittedName>
</protein>
<evidence type="ECO:0000256" key="1">
    <source>
        <dbReference type="SAM" id="Coils"/>
    </source>
</evidence>
<organism evidence="2">
    <name type="scientific">viral metagenome</name>
    <dbReference type="NCBI Taxonomy" id="1070528"/>
    <lineage>
        <taxon>unclassified sequences</taxon>
        <taxon>metagenomes</taxon>
        <taxon>organismal metagenomes</taxon>
    </lineage>
</organism>
<proteinExistence type="predicted"/>
<keyword evidence="1" id="KW-0175">Coiled coil</keyword>
<evidence type="ECO:0000313" key="2">
    <source>
        <dbReference type="EMBL" id="QHT20987.1"/>
    </source>
</evidence>
<name>A0A6C0DVX1_9ZZZZ</name>
<accession>A0A6C0DVX1</accession>
<dbReference type="EMBL" id="MN739684">
    <property type="protein sequence ID" value="QHT20987.1"/>
    <property type="molecule type" value="Genomic_DNA"/>
</dbReference>
<sequence length="215" mass="25191">MSHTDFTNDNSTSFAVIPEYSLIYDIKTEGLRDKTYYELKNEFSEKVIRCPCCNNNKVFDITSNWVRTHFNTQKHILWKTQVQKEHIQIYGHCSSPEHIINVLTKENRYLKRYVSQLTDDTVNLAAVRDKLSNENDKLKQDALKTTNEVIDLKWEIKKAGEKYSKLIEENTKLIEENAKQLYFNAKLISINNNLIAENAKLKCEELDSEEFVDCN</sequence>
<feature type="coiled-coil region" evidence="1">
    <location>
        <begin position="128"/>
        <end position="176"/>
    </location>
</feature>
<dbReference type="AlphaFoldDB" id="A0A6C0DVX1"/>